<dbReference type="RefSeq" id="WP_146517286.1">
    <property type="nucleotide sequence ID" value="NZ_SJPI01000003.1"/>
</dbReference>
<evidence type="ECO:0000259" key="6">
    <source>
        <dbReference type="Pfam" id="PF00251"/>
    </source>
</evidence>
<dbReference type="SMART" id="SM00640">
    <property type="entry name" value="Glyco_32"/>
    <property type="match status" value="1"/>
</dbReference>
<keyword evidence="2 4" id="KW-0378">Hydrolase</keyword>
<dbReference type="Gene3D" id="2.60.120.560">
    <property type="entry name" value="Exo-inulinase, domain 1"/>
    <property type="match status" value="1"/>
</dbReference>
<keyword evidence="3 4" id="KW-0326">Glycosidase</keyword>
<reference evidence="8 9" key="1">
    <citation type="submission" date="2019-02" db="EMBL/GenBank/DDBJ databases">
        <title>Deep-cultivation of Planctomycetes and their phenomic and genomic characterization uncovers novel biology.</title>
        <authorList>
            <person name="Wiegand S."/>
            <person name="Jogler M."/>
            <person name="Boedeker C."/>
            <person name="Pinto D."/>
            <person name="Vollmers J."/>
            <person name="Rivas-Marin E."/>
            <person name="Kohn T."/>
            <person name="Peeters S.H."/>
            <person name="Heuer A."/>
            <person name="Rast P."/>
            <person name="Oberbeckmann S."/>
            <person name="Bunk B."/>
            <person name="Jeske O."/>
            <person name="Meyerdierks A."/>
            <person name="Storesund J.E."/>
            <person name="Kallscheuer N."/>
            <person name="Luecker S."/>
            <person name="Lage O.M."/>
            <person name="Pohl T."/>
            <person name="Merkel B.J."/>
            <person name="Hornburger P."/>
            <person name="Mueller R.-W."/>
            <person name="Bruemmer F."/>
            <person name="Labrenz M."/>
            <person name="Spormann A.M."/>
            <person name="Op Den Camp H."/>
            <person name="Overmann J."/>
            <person name="Amann R."/>
            <person name="Jetten M.S.M."/>
            <person name="Mascher T."/>
            <person name="Medema M.H."/>
            <person name="Devos D.P."/>
            <person name="Kaster A.-K."/>
            <person name="Ovreas L."/>
            <person name="Rohde M."/>
            <person name="Galperin M.Y."/>
            <person name="Jogler C."/>
        </authorList>
    </citation>
    <scope>NUCLEOTIDE SEQUENCE [LARGE SCALE GENOMIC DNA]</scope>
    <source>
        <strain evidence="8 9">Pla22</strain>
    </source>
</reference>
<dbReference type="InterPro" id="IPR023296">
    <property type="entry name" value="Glyco_hydro_beta-prop_sf"/>
</dbReference>
<dbReference type="Pfam" id="PF08244">
    <property type="entry name" value="Glyco_hydro_32C"/>
    <property type="match status" value="1"/>
</dbReference>
<dbReference type="PANTHER" id="PTHR42800">
    <property type="entry name" value="EXOINULINASE INUD (AFU_ORTHOLOGUE AFUA_5G00480)"/>
    <property type="match status" value="1"/>
</dbReference>
<evidence type="ECO:0000256" key="5">
    <source>
        <dbReference type="SAM" id="SignalP"/>
    </source>
</evidence>
<evidence type="ECO:0000256" key="3">
    <source>
        <dbReference type="ARBA" id="ARBA00023295"/>
    </source>
</evidence>
<dbReference type="SUPFAM" id="SSF75005">
    <property type="entry name" value="Arabinanase/levansucrase/invertase"/>
    <property type="match status" value="1"/>
</dbReference>
<dbReference type="AlphaFoldDB" id="A0A5C5WGS9"/>
<comment type="similarity">
    <text evidence="1 4">Belongs to the glycosyl hydrolase 32 family.</text>
</comment>
<evidence type="ECO:0000256" key="2">
    <source>
        <dbReference type="ARBA" id="ARBA00022801"/>
    </source>
</evidence>
<dbReference type="GO" id="GO:0005987">
    <property type="term" value="P:sucrose catabolic process"/>
    <property type="evidence" value="ECO:0007669"/>
    <property type="project" value="TreeGrafter"/>
</dbReference>
<dbReference type="InterPro" id="IPR013320">
    <property type="entry name" value="ConA-like_dom_sf"/>
</dbReference>
<keyword evidence="5" id="KW-0732">Signal</keyword>
<accession>A0A5C5WGS9</accession>
<sequence precursor="true">MNTHPVMFVLLLLTLLPSPLLSAGVSGEDLVIADFETDSYGNWTVTGNAFGTGPAKGTLPGQMKVSGFKGKGLVNSFLGGDKSKGTLTSAEFKLSQPYITFLIGGGGFPGKTGMRLLHDGKVVREATGTNVEPGGSEALSQGFWDVSDLQGQTLVIEIIDDAVGGWGHINVDQIVQSDHRPSRVPMQKSIVVDQPYLIIPIQNGGEKVTLEVSVNGKPVRHYTTELAMTPESVDWYAYFSMDAYAGQEAVVRAERVRPDVFDLVAMSAEVPGSQQFYKEPLRPQFHFSQKVGWNNDPNGMVFLDGEWHLYFQHNPVGWNWGNMTWGHAVSKDLVHWEQLPNVLFPETMATGACFSGGATVDFKNTAGWKEGDEDVLVAFLTDTGAGEAVVYSRDRGRTFSWYEGNPIIQHKGRDPKVIWYAYDDTDRPLDETAEQLGGHWAMVVYDETEGQGQRTSFYTSTNLKDWSPQSHLSGYYECPELFELAVDGDANNTRWVTFAADGKYVLGDFDGKSFTPEDDSKLQLFHGNIYASQTFDNAPDNRRILIGWSRIEMPGMPFNQAFTFPHELTLRTTPEGIRLFSKPVKEIESIYTGKQTAVAKSLTPEQSFSLQLDGELYDVEATFEIGNSQQVGLRMGNNEIVFNAQDETVMGVTANMVDKTVTLRVLVDRSQLEVWVNDGATTITERNKTVGPFSLLEAFAIGGEATLSSLQVHQLESAWPKE</sequence>
<evidence type="ECO:0000256" key="4">
    <source>
        <dbReference type="RuleBase" id="RU362110"/>
    </source>
</evidence>
<dbReference type="InterPro" id="IPR013148">
    <property type="entry name" value="Glyco_hydro_32_N"/>
</dbReference>
<dbReference type="Gene3D" id="2.115.10.20">
    <property type="entry name" value="Glycosyl hydrolase domain, family 43"/>
    <property type="match status" value="1"/>
</dbReference>
<dbReference type="OrthoDB" id="9759709at2"/>
<dbReference type="GO" id="GO:0051669">
    <property type="term" value="F:fructan beta-fructosidase activity"/>
    <property type="evidence" value="ECO:0007669"/>
    <property type="project" value="UniProtKB-EC"/>
</dbReference>
<feature type="chain" id="PRO_5022672429" evidence="5">
    <location>
        <begin position="24"/>
        <end position="722"/>
    </location>
</feature>
<feature type="signal peptide" evidence="5">
    <location>
        <begin position="1"/>
        <end position="23"/>
    </location>
</feature>
<feature type="domain" description="Glycosyl hydrolase family 32 C-terminal" evidence="7">
    <location>
        <begin position="586"/>
        <end position="714"/>
    </location>
</feature>
<dbReference type="PANTHER" id="PTHR42800:SF1">
    <property type="entry name" value="EXOINULINASE INUD (AFU_ORTHOLOGUE AFUA_5G00480)"/>
    <property type="match status" value="1"/>
</dbReference>
<dbReference type="Pfam" id="PF00251">
    <property type="entry name" value="Glyco_hydro_32N"/>
    <property type="match status" value="1"/>
</dbReference>
<evidence type="ECO:0000313" key="8">
    <source>
        <dbReference type="EMBL" id="TWT49747.1"/>
    </source>
</evidence>
<dbReference type="SUPFAM" id="SSF49899">
    <property type="entry name" value="Concanavalin A-like lectins/glucanases"/>
    <property type="match status" value="1"/>
</dbReference>
<dbReference type="InterPro" id="IPR001362">
    <property type="entry name" value="Glyco_hydro_32"/>
</dbReference>
<gene>
    <name evidence="8" type="primary">sacC</name>
    <name evidence="8" type="ORF">Pla22_49480</name>
</gene>
<organism evidence="8 9">
    <name type="scientific">Rubripirellula amarantea</name>
    <dbReference type="NCBI Taxonomy" id="2527999"/>
    <lineage>
        <taxon>Bacteria</taxon>
        <taxon>Pseudomonadati</taxon>
        <taxon>Planctomycetota</taxon>
        <taxon>Planctomycetia</taxon>
        <taxon>Pirellulales</taxon>
        <taxon>Pirellulaceae</taxon>
        <taxon>Rubripirellula</taxon>
    </lineage>
</organism>
<evidence type="ECO:0000256" key="1">
    <source>
        <dbReference type="ARBA" id="ARBA00009902"/>
    </source>
</evidence>
<dbReference type="Proteomes" id="UP000316598">
    <property type="component" value="Unassembled WGS sequence"/>
</dbReference>
<name>A0A5C5WGS9_9BACT</name>
<dbReference type="CDD" id="cd18622">
    <property type="entry name" value="GH32_Inu-like"/>
    <property type="match status" value="1"/>
</dbReference>
<feature type="domain" description="Glycosyl hydrolase family 32 N-terminal" evidence="6">
    <location>
        <begin position="286"/>
        <end position="583"/>
    </location>
</feature>
<proteinExistence type="inferred from homology"/>
<dbReference type="EC" id="3.2.1.80" evidence="8"/>
<dbReference type="GO" id="GO:0004575">
    <property type="term" value="F:sucrose alpha-glucosidase activity"/>
    <property type="evidence" value="ECO:0007669"/>
    <property type="project" value="TreeGrafter"/>
</dbReference>
<dbReference type="EMBL" id="SJPI01000003">
    <property type="protein sequence ID" value="TWT49747.1"/>
    <property type="molecule type" value="Genomic_DNA"/>
</dbReference>
<comment type="caution">
    <text evidence="8">The sequence shown here is derived from an EMBL/GenBank/DDBJ whole genome shotgun (WGS) entry which is preliminary data.</text>
</comment>
<keyword evidence="9" id="KW-1185">Reference proteome</keyword>
<evidence type="ECO:0000259" key="7">
    <source>
        <dbReference type="Pfam" id="PF08244"/>
    </source>
</evidence>
<evidence type="ECO:0000313" key="9">
    <source>
        <dbReference type="Proteomes" id="UP000316598"/>
    </source>
</evidence>
<protein>
    <submittedName>
        <fullName evidence="8">Levanase</fullName>
        <ecNumber evidence="8">3.2.1.80</ecNumber>
    </submittedName>
</protein>
<dbReference type="InterPro" id="IPR013189">
    <property type="entry name" value="Glyco_hydro_32_C"/>
</dbReference>
<dbReference type="GO" id="GO:0005737">
    <property type="term" value="C:cytoplasm"/>
    <property type="evidence" value="ECO:0007669"/>
    <property type="project" value="TreeGrafter"/>
</dbReference>